<name>A0A7Z0J0J5_RHILE</name>
<dbReference type="InterPro" id="IPR029063">
    <property type="entry name" value="SAM-dependent_MTases_sf"/>
</dbReference>
<gene>
    <name evidence="7" type="primary">pcm</name>
    <name evidence="9" type="ORF">GGI64_005198</name>
</gene>
<proteinExistence type="inferred from homology"/>
<dbReference type="PROSITE" id="PS01279">
    <property type="entry name" value="PCMT"/>
    <property type="match status" value="1"/>
</dbReference>
<dbReference type="CDD" id="cd02440">
    <property type="entry name" value="AdoMet_MTases"/>
    <property type="match status" value="1"/>
</dbReference>
<dbReference type="EMBL" id="JACBZV010000010">
    <property type="protein sequence ID" value="NYJ14107.1"/>
    <property type="molecule type" value="Genomic_DNA"/>
</dbReference>
<evidence type="ECO:0000256" key="3">
    <source>
        <dbReference type="ARBA" id="ARBA00022490"/>
    </source>
</evidence>
<dbReference type="GO" id="GO:0030091">
    <property type="term" value="P:protein repair"/>
    <property type="evidence" value="ECO:0007669"/>
    <property type="project" value="UniProtKB-UniRule"/>
</dbReference>
<feature type="active site" evidence="7">
    <location>
        <position position="119"/>
    </location>
</feature>
<evidence type="ECO:0000256" key="7">
    <source>
        <dbReference type="HAMAP-Rule" id="MF_00090"/>
    </source>
</evidence>
<dbReference type="FunFam" id="3.40.50.150:FF:000010">
    <property type="entry name" value="Protein-L-isoaspartate O-methyltransferase"/>
    <property type="match status" value="1"/>
</dbReference>
<keyword evidence="8" id="KW-0812">Transmembrane</keyword>
<comment type="similarity">
    <text evidence="2 7">Belongs to the methyltransferase superfamily. L-isoaspartyl/D-aspartyl protein methyltransferase family.</text>
</comment>
<keyword evidence="8" id="KW-1133">Transmembrane helix</keyword>
<accession>A0A7Z0J0J5</accession>
<dbReference type="NCBIfam" id="NF001453">
    <property type="entry name" value="PRK00312.1"/>
    <property type="match status" value="1"/>
</dbReference>
<dbReference type="EC" id="2.1.1.77" evidence="7"/>
<dbReference type="InterPro" id="IPR000682">
    <property type="entry name" value="PCMT"/>
</dbReference>
<comment type="subcellular location">
    <subcellularLocation>
        <location evidence="1 7">Cytoplasm</location>
    </subcellularLocation>
</comment>
<keyword evidence="8" id="KW-0472">Membrane</keyword>
<dbReference type="Proteomes" id="UP000535276">
    <property type="component" value="Unassembled WGS sequence"/>
</dbReference>
<dbReference type="NCBIfam" id="TIGR00080">
    <property type="entry name" value="pimt"/>
    <property type="match status" value="1"/>
</dbReference>
<evidence type="ECO:0000256" key="1">
    <source>
        <dbReference type="ARBA" id="ARBA00004496"/>
    </source>
</evidence>
<dbReference type="GO" id="GO:0032259">
    <property type="term" value="P:methylation"/>
    <property type="evidence" value="ECO:0007669"/>
    <property type="project" value="UniProtKB-KW"/>
</dbReference>
<evidence type="ECO:0000256" key="6">
    <source>
        <dbReference type="ARBA" id="ARBA00022691"/>
    </source>
</evidence>
<dbReference type="Gene3D" id="3.40.50.150">
    <property type="entry name" value="Vaccinia Virus protein VP39"/>
    <property type="match status" value="1"/>
</dbReference>
<keyword evidence="3 7" id="KW-0963">Cytoplasm</keyword>
<dbReference type="GO" id="GO:0004719">
    <property type="term" value="F:protein-L-isoaspartate (D-aspartate) O-methyltransferase activity"/>
    <property type="evidence" value="ECO:0007669"/>
    <property type="project" value="UniProtKB-UniRule"/>
</dbReference>
<evidence type="ECO:0000256" key="8">
    <source>
        <dbReference type="SAM" id="Phobius"/>
    </source>
</evidence>
<evidence type="ECO:0000313" key="10">
    <source>
        <dbReference type="Proteomes" id="UP000535276"/>
    </source>
</evidence>
<dbReference type="GO" id="GO:0005737">
    <property type="term" value="C:cytoplasm"/>
    <property type="evidence" value="ECO:0007669"/>
    <property type="project" value="UniProtKB-SubCell"/>
</dbReference>
<evidence type="ECO:0000256" key="5">
    <source>
        <dbReference type="ARBA" id="ARBA00022679"/>
    </source>
</evidence>
<dbReference type="PANTHER" id="PTHR11579:SF0">
    <property type="entry name" value="PROTEIN-L-ISOASPARTATE(D-ASPARTATE) O-METHYLTRANSFERASE"/>
    <property type="match status" value="1"/>
</dbReference>
<keyword evidence="6 7" id="KW-0949">S-adenosyl-L-methionine</keyword>
<dbReference type="PANTHER" id="PTHR11579">
    <property type="entry name" value="PROTEIN-L-ISOASPARTATE O-METHYLTRANSFERASE"/>
    <property type="match status" value="1"/>
</dbReference>
<keyword evidence="4 7" id="KW-0489">Methyltransferase</keyword>
<comment type="catalytic activity">
    <reaction evidence="7">
        <text>[protein]-L-isoaspartate + S-adenosyl-L-methionine = [protein]-L-isoaspartate alpha-methyl ester + S-adenosyl-L-homocysteine</text>
        <dbReference type="Rhea" id="RHEA:12705"/>
        <dbReference type="Rhea" id="RHEA-COMP:12143"/>
        <dbReference type="Rhea" id="RHEA-COMP:12144"/>
        <dbReference type="ChEBI" id="CHEBI:57856"/>
        <dbReference type="ChEBI" id="CHEBI:59789"/>
        <dbReference type="ChEBI" id="CHEBI:90596"/>
        <dbReference type="ChEBI" id="CHEBI:90598"/>
        <dbReference type="EC" id="2.1.1.77"/>
    </reaction>
</comment>
<dbReference type="Pfam" id="PF01135">
    <property type="entry name" value="PCMT"/>
    <property type="match status" value="1"/>
</dbReference>
<evidence type="ECO:0000256" key="2">
    <source>
        <dbReference type="ARBA" id="ARBA00005369"/>
    </source>
</evidence>
<protein>
    <recommendedName>
        <fullName evidence="7">Protein-L-isoaspartate O-methyltransferase</fullName>
        <ecNumber evidence="7">2.1.1.77</ecNumber>
    </recommendedName>
    <alternativeName>
        <fullName evidence="7">L-isoaspartyl protein carboxyl methyltransferase</fullName>
    </alternativeName>
    <alternativeName>
        <fullName evidence="7">Protein L-isoaspartyl methyltransferase</fullName>
    </alternativeName>
    <alternativeName>
        <fullName evidence="7">Protein-beta-aspartate methyltransferase</fullName>
        <shortName evidence="7">PIMT</shortName>
    </alternativeName>
</protein>
<reference evidence="9 10" key="1">
    <citation type="submission" date="2020-07" db="EMBL/GenBank/DDBJ databases">
        <title>Genomic Encyclopedia of Type Strains, Phase IV (KMG-V): Genome sequencing to study the core and pangenomes of soil and plant-associated prokaryotes.</title>
        <authorList>
            <person name="Whitman W."/>
        </authorList>
    </citation>
    <scope>NUCLEOTIDE SEQUENCE [LARGE SCALE GENOMIC DNA]</scope>
    <source>
        <strain evidence="9 10">SEMIA 4052</strain>
    </source>
</reference>
<dbReference type="SUPFAM" id="SSF53335">
    <property type="entry name" value="S-adenosyl-L-methionine-dependent methyltransferases"/>
    <property type="match status" value="1"/>
</dbReference>
<organism evidence="9 10">
    <name type="scientific">Rhizobium leguminosarum</name>
    <dbReference type="NCBI Taxonomy" id="384"/>
    <lineage>
        <taxon>Bacteria</taxon>
        <taxon>Pseudomonadati</taxon>
        <taxon>Pseudomonadota</taxon>
        <taxon>Alphaproteobacteria</taxon>
        <taxon>Hyphomicrobiales</taxon>
        <taxon>Rhizobiaceae</taxon>
        <taxon>Rhizobium/Agrobacterium group</taxon>
        <taxon>Rhizobium</taxon>
    </lineage>
</organism>
<dbReference type="HAMAP" id="MF_00090">
    <property type="entry name" value="PIMT"/>
    <property type="match status" value="1"/>
</dbReference>
<dbReference type="AlphaFoldDB" id="A0A7Z0J0J5"/>
<comment type="function">
    <text evidence="7">Catalyzes the methyl esterification of L-isoaspartyl residues in peptides and proteins that result from spontaneous decomposition of normal L-aspartyl and L-asparaginyl residues. It plays a role in the repair and/or degradation of damaged proteins.</text>
</comment>
<comment type="caution">
    <text evidence="9">The sequence shown here is derived from an EMBL/GenBank/DDBJ whole genome shotgun (WGS) entry which is preliminary data.</text>
</comment>
<evidence type="ECO:0000256" key="4">
    <source>
        <dbReference type="ARBA" id="ARBA00022603"/>
    </source>
</evidence>
<keyword evidence="5 7" id="KW-0808">Transferase</keyword>
<evidence type="ECO:0000313" key="9">
    <source>
        <dbReference type="EMBL" id="NYJ14107.1"/>
    </source>
</evidence>
<feature type="transmembrane region" description="Helical" evidence="8">
    <location>
        <begin position="331"/>
        <end position="349"/>
    </location>
</feature>
<sequence length="467" mass="50875">MAATAHLCLQVRICLSNFALHTKFPKWTEQRIAMTGSPVVSILPGPEATVQSAMVDRSMDMTRIRDHMVEHQLTRRGIGDRSVIEAMRTVPREKFVAPGFEDFAYEDAPLSIGEGQTISQPFIVALMLEKAGLKAGDKVLEVGTGSGYASALMSRIARQVYSIERHERLALQARDRFETLGYHNIEVRVGDGSKGWPDAAPFDAIVVSAAAPEVPSALKEQLNLGGRLIIPVGRGQEQRLKRVTRTGPAAFEEDDLGGVVFVPLIGEDAWTAAHPMYTATASSPGTFAAGPGSQPGAQGEGMETTNKLPALPEGVLDHTEFQQRFWAVQRLSWIMFTLLLATCLLGLLGRGGPFSRQTLMLSDGSVDFPFISRWNAPEDMTVNFLASSEDRVFTIDAAFLQSFSVQGIDPPQKATFAREGRIGYVFPADPAGPTQIVFRLQTQQPGARRATVGLGEEVRTQSTFIFP</sequence>